<keyword evidence="2" id="KW-1185">Reference proteome</keyword>
<organism evidence="1 2">
    <name type="scientific">Fulvivirga imtechensis AK7</name>
    <dbReference type="NCBI Taxonomy" id="1237149"/>
    <lineage>
        <taxon>Bacteria</taxon>
        <taxon>Pseudomonadati</taxon>
        <taxon>Bacteroidota</taxon>
        <taxon>Cytophagia</taxon>
        <taxon>Cytophagales</taxon>
        <taxon>Fulvivirgaceae</taxon>
        <taxon>Fulvivirga</taxon>
    </lineage>
</organism>
<dbReference type="EMBL" id="AMZN01000101">
    <property type="protein sequence ID" value="ELR68644.1"/>
    <property type="molecule type" value="Genomic_DNA"/>
</dbReference>
<sequence>MWHGGHHLVFDNDYPALIKGNDGKVLNEEDLLIARVENHPPAYENLRQSF</sequence>
<comment type="caution">
    <text evidence="1">The sequence shown here is derived from an EMBL/GenBank/DDBJ whole genome shotgun (WGS) entry which is preliminary data.</text>
</comment>
<reference evidence="1 2" key="1">
    <citation type="submission" date="2012-12" db="EMBL/GenBank/DDBJ databases">
        <title>Genome assembly of Fulvivirga imtechensis AK7.</title>
        <authorList>
            <person name="Nupur N."/>
            <person name="Khatri I."/>
            <person name="Kumar R."/>
            <person name="Subramanian S."/>
            <person name="Pinnaka A."/>
        </authorList>
    </citation>
    <scope>NUCLEOTIDE SEQUENCE [LARGE SCALE GENOMIC DNA]</scope>
    <source>
        <strain evidence="1 2">AK7</strain>
    </source>
</reference>
<dbReference type="AlphaFoldDB" id="L8JM93"/>
<evidence type="ECO:0000313" key="1">
    <source>
        <dbReference type="EMBL" id="ELR68644.1"/>
    </source>
</evidence>
<gene>
    <name evidence="1" type="ORF">C900_00188</name>
</gene>
<dbReference type="Proteomes" id="UP000011135">
    <property type="component" value="Unassembled WGS sequence"/>
</dbReference>
<accession>L8JM93</accession>
<protein>
    <submittedName>
        <fullName evidence="1">Uncharacterized protein</fullName>
    </submittedName>
</protein>
<name>L8JM93_9BACT</name>
<proteinExistence type="predicted"/>
<evidence type="ECO:0000313" key="2">
    <source>
        <dbReference type="Proteomes" id="UP000011135"/>
    </source>
</evidence>